<evidence type="ECO:0000256" key="2">
    <source>
        <dbReference type="SAM" id="MobiDB-lite"/>
    </source>
</evidence>
<feature type="region of interest" description="Disordered" evidence="2">
    <location>
        <begin position="1"/>
        <end position="46"/>
    </location>
</feature>
<dbReference type="InterPro" id="IPR032743">
    <property type="entry name" value="FAM47"/>
</dbReference>
<dbReference type="PaxDb" id="9544-ENSMMUP00000002080"/>
<gene>
    <name evidence="3" type="primary">LOC694109</name>
</gene>
<dbReference type="eggNOG" id="ENOG502SEIG">
    <property type="taxonomic scope" value="Eukaryota"/>
</dbReference>
<sequence length="660" mass="74476">MGDQRRLDRPRPPGTDSKSSSCDKQPSKCFAKRKHRRLRFPPMDPRNRVFVTEGVDDFRYGCRSPEGTLVCRRDEFLLPKISLRSPQADPKGKKKKLRKKAALFSELSPAQPTTKAFVEGVEAQLTAKPPLAVNSNLGEDMPPDLLLRVLKPLDPERKLEDTCACKGREKTTEVPTEPGKYPCGEFCPRPPETPVSHLRLELPKTPVSSLRPEPPKTPKTRVSSLRPPEPPKTGASHLRPEPPKTRVPPLRPEPPENGASHLRPEPPKTPVSGLCPEPPKTGVSHLCPEPPETAVSHLCPLPPETPVSSLRPEPPETGESHLRPEPPKSQVSSLRPEPPETGASNLCPEPPNTRPVSSLLLQLLKLDSDRKLEDAQARCEGRETTTEELTKPSKYFFWESCPRPFESRMPHLRLVLPKTRRMSRLCLEPPKTRRASSLCPEPTKTGVSHLKELFQEDTPSTMECISDSLERRFTSRKLRDFKWAGDLGVDAESISSLFDFTPECRATSQDENIEKANECSSELKYSMELDDMDEIDFSQIKEWDRKLQAAPNSYSAQGVKMRYGPWYFKPKLGKKLRSDEPLIDPKLVLKKPDEPDILDGLYGPIAFKDFILSKGYRMPGILERLFAKKGWTYDSVKTPMQRAMQVYKYKEDVTDASKED</sequence>
<dbReference type="Bgee" id="ENSMMUG00000001557">
    <property type="expression patterns" value="Expressed in spermatid and 2 other cell types or tissues"/>
</dbReference>
<dbReference type="STRING" id="9544.ENSMMUP00000002080"/>
<dbReference type="Pfam" id="PF14642">
    <property type="entry name" value="FAM47"/>
    <property type="match status" value="3"/>
</dbReference>
<dbReference type="FunCoup" id="F7G4V5">
    <property type="interactions" value="2"/>
</dbReference>
<dbReference type="InParanoid" id="F7G4V5"/>
<dbReference type="VEuPathDB" id="HostDB:ENSMMUG00000001557"/>
<name>F7G4V5_MACMU</name>
<dbReference type="GeneTree" id="ENSGT00940000165290"/>
<dbReference type="PANTHER" id="PTHR47415:SF1">
    <property type="entry name" value="PROTEIN FAM47B"/>
    <property type="match status" value="1"/>
</dbReference>
<proteinExistence type="inferred from homology"/>
<organism evidence="3 4">
    <name type="scientific">Macaca mulatta</name>
    <name type="common">Rhesus macaque</name>
    <dbReference type="NCBI Taxonomy" id="9544"/>
    <lineage>
        <taxon>Eukaryota</taxon>
        <taxon>Metazoa</taxon>
        <taxon>Chordata</taxon>
        <taxon>Craniata</taxon>
        <taxon>Vertebrata</taxon>
        <taxon>Euteleostomi</taxon>
        <taxon>Mammalia</taxon>
        <taxon>Eutheria</taxon>
        <taxon>Euarchontoglires</taxon>
        <taxon>Primates</taxon>
        <taxon>Haplorrhini</taxon>
        <taxon>Catarrhini</taxon>
        <taxon>Cercopithecidae</taxon>
        <taxon>Cercopithecinae</taxon>
        <taxon>Macaca</taxon>
    </lineage>
</organism>
<reference evidence="4" key="1">
    <citation type="journal article" date="2007" name="Science">
        <title>Evolutionary and biomedical insights from the rhesus macaque genome.</title>
        <authorList>
            <person name="Gibbs R.A."/>
            <person name="Rogers J."/>
            <person name="Katze M.G."/>
            <person name="Bumgarner R."/>
            <person name="Weinstock G.M."/>
            <person name="Mardis E.R."/>
            <person name="Remington K.A."/>
            <person name="Strausberg R.L."/>
            <person name="Venter J.C."/>
            <person name="Wilson R.K."/>
            <person name="Batzer M.A."/>
            <person name="Bustamante C.D."/>
            <person name="Eichler E.E."/>
            <person name="Hahn M.W."/>
            <person name="Hardison R.C."/>
            <person name="Makova K.D."/>
            <person name="Miller W."/>
            <person name="Milosavljevic A."/>
            <person name="Palermo R.E."/>
            <person name="Siepel A."/>
            <person name="Sikela J.M."/>
            <person name="Attaway T."/>
            <person name="Bell S."/>
            <person name="Bernard K.E."/>
            <person name="Buhay C.J."/>
            <person name="Chandrabose M.N."/>
            <person name="Dao M."/>
            <person name="Davis C."/>
            <person name="Delehaunty K.D."/>
            <person name="Ding Y."/>
            <person name="Dinh H.H."/>
            <person name="Dugan-Rocha S."/>
            <person name="Fulton L.A."/>
            <person name="Gabisi R.A."/>
            <person name="Garner T.T."/>
            <person name="Godfrey J."/>
            <person name="Hawes A.C."/>
            <person name="Hernandez J."/>
            <person name="Hines S."/>
            <person name="Holder M."/>
            <person name="Hume J."/>
            <person name="Jhangiani S.N."/>
            <person name="Joshi V."/>
            <person name="Khan Z.M."/>
            <person name="Kirkness E.F."/>
            <person name="Cree A."/>
            <person name="Fowler R.G."/>
            <person name="Lee S."/>
            <person name="Lewis L.R."/>
            <person name="Li Z."/>
            <person name="Liu Y.-S."/>
            <person name="Moore S.M."/>
            <person name="Muzny D."/>
            <person name="Nazareth L.V."/>
            <person name="Ngo D.N."/>
            <person name="Okwuonu G.O."/>
            <person name="Pai G."/>
            <person name="Parker D."/>
            <person name="Paul H.A."/>
            <person name="Pfannkoch C."/>
            <person name="Pohl C.S."/>
            <person name="Rogers Y.-H.C."/>
            <person name="Ruiz S.J."/>
            <person name="Sabo A."/>
            <person name="Santibanez J."/>
            <person name="Schneider B.W."/>
            <person name="Smith S.M."/>
            <person name="Sodergren E."/>
            <person name="Svatek A.F."/>
            <person name="Utterback T.R."/>
            <person name="Vattathil S."/>
            <person name="Warren W."/>
            <person name="White C.S."/>
            <person name="Chinwalla A.T."/>
            <person name="Feng Y."/>
            <person name="Halpern A.L."/>
            <person name="Hillier L.W."/>
            <person name="Huang X."/>
            <person name="Minx P."/>
            <person name="Nelson J.O."/>
            <person name="Pepin K.H."/>
            <person name="Qin X."/>
            <person name="Sutton G.G."/>
            <person name="Venter E."/>
            <person name="Walenz B.P."/>
            <person name="Wallis J.W."/>
            <person name="Worley K.C."/>
            <person name="Yang S.-P."/>
            <person name="Jones S.M."/>
            <person name="Marra M.A."/>
            <person name="Rocchi M."/>
            <person name="Schein J.E."/>
            <person name="Baertsch R."/>
            <person name="Clarke L."/>
            <person name="Csuros M."/>
            <person name="Glasscock J."/>
            <person name="Harris R.A."/>
            <person name="Havlak P."/>
            <person name="Jackson A.R."/>
            <person name="Jiang H."/>
            <person name="Liu Y."/>
            <person name="Messina D.N."/>
            <person name="Shen Y."/>
            <person name="Song H.X.-Z."/>
            <person name="Wylie T."/>
            <person name="Zhang L."/>
            <person name="Birney E."/>
            <person name="Han K."/>
            <person name="Konkel M.K."/>
            <person name="Lee J."/>
            <person name="Smit A.F.A."/>
            <person name="Ullmer B."/>
            <person name="Wang H."/>
            <person name="Xing J."/>
            <person name="Burhans R."/>
            <person name="Cheng Z."/>
            <person name="Karro J.E."/>
            <person name="Ma J."/>
            <person name="Raney B."/>
            <person name="She X."/>
            <person name="Cox M.J."/>
            <person name="Demuth J.P."/>
            <person name="Dumas L.J."/>
            <person name="Han S.-G."/>
            <person name="Hopkins J."/>
            <person name="Karimpour-Fard A."/>
            <person name="Kim Y.H."/>
            <person name="Pollack J.R."/>
            <person name="Vinar T."/>
            <person name="Addo-Quaye C."/>
            <person name="Degenhardt J."/>
            <person name="Denby A."/>
            <person name="Hubisz M.J."/>
            <person name="Indap A."/>
            <person name="Kosiol C."/>
            <person name="Lahn B.T."/>
            <person name="Lawson H.A."/>
            <person name="Marklein A."/>
            <person name="Nielsen R."/>
            <person name="Vallender E.J."/>
            <person name="Clark A.G."/>
            <person name="Ferguson B."/>
            <person name="Hernandez R.D."/>
            <person name="Hirani K."/>
            <person name="Kehrer-Sawatzki H."/>
            <person name="Kolb J."/>
            <person name="Patil S."/>
            <person name="Pu L.-L."/>
            <person name="Ren Y."/>
            <person name="Smith D.G."/>
            <person name="Wheeler D.A."/>
            <person name="Schenck I."/>
            <person name="Ball E.V."/>
            <person name="Chen R."/>
            <person name="Cooper D.N."/>
            <person name="Giardine B."/>
            <person name="Hsu F."/>
            <person name="Kent W.J."/>
            <person name="Lesk A."/>
            <person name="Nelson D.L."/>
            <person name="O'brien W.E."/>
            <person name="Pruefer K."/>
            <person name="Stenson P.D."/>
            <person name="Wallace J.C."/>
            <person name="Ke H."/>
            <person name="Liu X.-M."/>
            <person name="Wang P."/>
            <person name="Xiang A.P."/>
            <person name="Yang F."/>
            <person name="Barber G.P."/>
            <person name="Haussler D."/>
            <person name="Karolchik D."/>
            <person name="Kern A.D."/>
            <person name="Kuhn R.M."/>
            <person name="Smith K.E."/>
            <person name="Zwieg A.S."/>
        </authorList>
    </citation>
    <scope>NUCLEOTIDE SEQUENCE [LARGE SCALE GENOMIC DNA]</scope>
    <source>
        <strain evidence="4">17573</strain>
    </source>
</reference>
<evidence type="ECO:0000256" key="1">
    <source>
        <dbReference type="ARBA" id="ARBA00005277"/>
    </source>
</evidence>
<dbReference type="Proteomes" id="UP000006718">
    <property type="component" value="Chromosome X"/>
</dbReference>
<feature type="compositionally biased region" description="Basic and acidic residues" evidence="2">
    <location>
        <begin position="1"/>
        <end position="11"/>
    </location>
</feature>
<keyword evidence="4" id="KW-1185">Reference proteome</keyword>
<dbReference type="HOGENOM" id="CLU_424481_0_0_1"/>
<reference evidence="3" key="4">
    <citation type="submission" date="2025-09" db="UniProtKB">
        <authorList>
            <consortium name="Ensembl"/>
        </authorList>
    </citation>
    <scope>IDENTIFICATION</scope>
    <source>
        <strain evidence="3">17573</strain>
    </source>
</reference>
<accession>F7G4V5</accession>
<dbReference type="OMA" id="RYGPWYF"/>
<dbReference type="AlphaFoldDB" id="F7G4V5"/>
<reference evidence="3" key="3">
    <citation type="submission" date="2025-08" db="UniProtKB">
        <authorList>
            <consortium name="Ensembl"/>
        </authorList>
    </citation>
    <scope>IDENTIFICATION</scope>
    <source>
        <strain evidence="3">17573</strain>
    </source>
</reference>
<dbReference type="PANTHER" id="PTHR47415">
    <property type="entry name" value="PROTEIN FAM47B"/>
    <property type="match status" value="1"/>
</dbReference>
<protein>
    <submittedName>
        <fullName evidence="3">Family with sequence similarity 47 member B</fullName>
    </submittedName>
</protein>
<feature type="compositionally biased region" description="Basic residues" evidence="2">
    <location>
        <begin position="30"/>
        <end position="39"/>
    </location>
</feature>
<reference evidence="3" key="2">
    <citation type="submission" date="2019-01" db="EMBL/GenBank/DDBJ databases">
        <authorList>
            <person name="Graves T."/>
            <person name="Eichler E.E."/>
            <person name="Wilson R.K."/>
        </authorList>
    </citation>
    <scope>NUCLEOTIDE SEQUENCE [LARGE SCALE GENOMIC DNA]</scope>
    <source>
        <strain evidence="3">17573</strain>
    </source>
</reference>
<dbReference type="Ensembl" id="ENSMMUT00000002202.4">
    <property type="protein sequence ID" value="ENSMMUP00000002080.4"/>
    <property type="gene ID" value="ENSMMUG00000001557.4"/>
</dbReference>
<comment type="similarity">
    <text evidence="1">Belongs to the FAM47 family.</text>
</comment>
<evidence type="ECO:0000313" key="3">
    <source>
        <dbReference type="Ensembl" id="ENSMMUP00000002080.4"/>
    </source>
</evidence>
<evidence type="ECO:0000313" key="4">
    <source>
        <dbReference type="Proteomes" id="UP000006718"/>
    </source>
</evidence>
<feature type="region of interest" description="Disordered" evidence="2">
    <location>
        <begin position="166"/>
        <end position="355"/>
    </location>
</feature>